<dbReference type="CDD" id="cd06171">
    <property type="entry name" value="Sigma70_r4"/>
    <property type="match status" value="1"/>
</dbReference>
<evidence type="ECO:0000256" key="2">
    <source>
        <dbReference type="ARBA" id="ARBA00023015"/>
    </source>
</evidence>
<dbReference type="GO" id="GO:0003677">
    <property type="term" value="F:DNA binding"/>
    <property type="evidence" value="ECO:0007669"/>
    <property type="project" value="InterPro"/>
</dbReference>
<dbReference type="InterPro" id="IPR013325">
    <property type="entry name" value="RNA_pol_sigma_r2"/>
</dbReference>
<evidence type="ECO:0008006" key="8">
    <source>
        <dbReference type="Google" id="ProtNLM"/>
    </source>
</evidence>
<dbReference type="GO" id="GO:0016987">
    <property type="term" value="F:sigma factor activity"/>
    <property type="evidence" value="ECO:0007669"/>
    <property type="project" value="UniProtKB-KW"/>
</dbReference>
<proteinExistence type="inferred from homology"/>
<evidence type="ECO:0000259" key="6">
    <source>
        <dbReference type="Pfam" id="PF08281"/>
    </source>
</evidence>
<dbReference type="EMBL" id="LAZR01001050">
    <property type="protein sequence ID" value="KKN51732.1"/>
    <property type="molecule type" value="Genomic_DNA"/>
</dbReference>
<keyword evidence="4" id="KW-0804">Transcription</keyword>
<comment type="caution">
    <text evidence="7">The sequence shown here is derived from an EMBL/GenBank/DDBJ whole genome shotgun (WGS) entry which is preliminary data.</text>
</comment>
<keyword evidence="2" id="KW-0805">Transcription regulation</keyword>
<dbReference type="AlphaFoldDB" id="A0A0F9RPF9"/>
<feature type="domain" description="RNA polymerase sigma-70 region 2" evidence="5">
    <location>
        <begin position="17"/>
        <end position="76"/>
    </location>
</feature>
<dbReference type="InterPro" id="IPR014284">
    <property type="entry name" value="RNA_pol_sigma-70_dom"/>
</dbReference>
<gene>
    <name evidence="7" type="ORF">LCGC14_0619710</name>
</gene>
<organism evidence="7">
    <name type="scientific">marine sediment metagenome</name>
    <dbReference type="NCBI Taxonomy" id="412755"/>
    <lineage>
        <taxon>unclassified sequences</taxon>
        <taxon>metagenomes</taxon>
        <taxon>ecological metagenomes</taxon>
    </lineage>
</organism>
<comment type="similarity">
    <text evidence="1">Belongs to the sigma-70 factor family. ECF subfamily.</text>
</comment>
<evidence type="ECO:0000256" key="3">
    <source>
        <dbReference type="ARBA" id="ARBA00023082"/>
    </source>
</evidence>
<dbReference type="GO" id="GO:0006352">
    <property type="term" value="P:DNA-templated transcription initiation"/>
    <property type="evidence" value="ECO:0007669"/>
    <property type="project" value="InterPro"/>
</dbReference>
<accession>A0A0F9RPF9</accession>
<dbReference type="Pfam" id="PF04542">
    <property type="entry name" value="Sigma70_r2"/>
    <property type="match status" value="1"/>
</dbReference>
<evidence type="ECO:0000313" key="7">
    <source>
        <dbReference type="EMBL" id="KKN51732.1"/>
    </source>
</evidence>
<dbReference type="InterPro" id="IPR013249">
    <property type="entry name" value="RNA_pol_sigma70_r4_t2"/>
</dbReference>
<dbReference type="SUPFAM" id="SSF88659">
    <property type="entry name" value="Sigma3 and sigma4 domains of RNA polymerase sigma factors"/>
    <property type="match status" value="1"/>
</dbReference>
<dbReference type="InterPro" id="IPR036388">
    <property type="entry name" value="WH-like_DNA-bd_sf"/>
</dbReference>
<dbReference type="Pfam" id="PF08281">
    <property type="entry name" value="Sigma70_r4_2"/>
    <property type="match status" value="1"/>
</dbReference>
<dbReference type="PANTHER" id="PTHR43133">
    <property type="entry name" value="RNA POLYMERASE ECF-TYPE SIGMA FACTO"/>
    <property type="match status" value="1"/>
</dbReference>
<feature type="domain" description="RNA polymerase sigma factor 70 region 4 type 2" evidence="6">
    <location>
        <begin position="106"/>
        <end position="154"/>
    </location>
</feature>
<name>A0A0F9RPF9_9ZZZZ</name>
<dbReference type="SUPFAM" id="SSF88946">
    <property type="entry name" value="Sigma2 domain of RNA polymerase sigma factors"/>
    <property type="match status" value="1"/>
</dbReference>
<dbReference type="InterPro" id="IPR007627">
    <property type="entry name" value="RNA_pol_sigma70_r2"/>
</dbReference>
<dbReference type="PANTHER" id="PTHR43133:SF25">
    <property type="entry name" value="RNA POLYMERASE SIGMA FACTOR RFAY-RELATED"/>
    <property type="match status" value="1"/>
</dbReference>
<reference evidence="7" key="1">
    <citation type="journal article" date="2015" name="Nature">
        <title>Complex archaea that bridge the gap between prokaryotes and eukaryotes.</title>
        <authorList>
            <person name="Spang A."/>
            <person name="Saw J.H."/>
            <person name="Jorgensen S.L."/>
            <person name="Zaremba-Niedzwiedzka K."/>
            <person name="Martijn J."/>
            <person name="Lind A.E."/>
            <person name="van Eijk R."/>
            <person name="Schleper C."/>
            <person name="Guy L."/>
            <person name="Ettema T.J."/>
        </authorList>
    </citation>
    <scope>NUCLEOTIDE SEQUENCE</scope>
</reference>
<evidence type="ECO:0000256" key="4">
    <source>
        <dbReference type="ARBA" id="ARBA00023163"/>
    </source>
</evidence>
<dbReference type="Gene3D" id="1.10.10.10">
    <property type="entry name" value="Winged helix-like DNA-binding domain superfamily/Winged helix DNA-binding domain"/>
    <property type="match status" value="1"/>
</dbReference>
<keyword evidence="3" id="KW-0731">Sigma factor</keyword>
<dbReference type="InterPro" id="IPR013324">
    <property type="entry name" value="RNA_pol_sigma_r3/r4-like"/>
</dbReference>
<protein>
    <recommendedName>
        <fullName evidence="8">HTH luxR-type domain-containing protein</fullName>
    </recommendedName>
</protein>
<dbReference type="Gene3D" id="1.10.1740.10">
    <property type="match status" value="1"/>
</dbReference>
<dbReference type="NCBIfam" id="TIGR02937">
    <property type="entry name" value="sigma70-ECF"/>
    <property type="match status" value="1"/>
</dbReference>
<evidence type="ECO:0000259" key="5">
    <source>
        <dbReference type="Pfam" id="PF04542"/>
    </source>
</evidence>
<sequence length="176" mass="19818">MLNANQRQMLTAAAGGLFGYALALTRNRDSAADLVQDCVVRAISAKQAPQDERAFRAWLFTIARHLWFDRLRSWRRRRAMQEAADLDQRTSGALYDITVTHLAVREAFFLLSENHRDVLALVDIGGLTYDETAELLRIKRGTVMSRVSRARAALAEKLSGPHVVELPRKGKGMRRG</sequence>
<evidence type="ECO:0000256" key="1">
    <source>
        <dbReference type="ARBA" id="ARBA00010641"/>
    </source>
</evidence>
<dbReference type="InterPro" id="IPR039425">
    <property type="entry name" value="RNA_pol_sigma-70-like"/>
</dbReference>